<dbReference type="STRING" id="1379270.GEMMAAP_18265"/>
<dbReference type="Proteomes" id="UP000076404">
    <property type="component" value="Chromosome"/>
</dbReference>
<dbReference type="PANTHER" id="PTHR30203:SF33">
    <property type="entry name" value="BLR4455 PROTEIN"/>
    <property type="match status" value="1"/>
</dbReference>
<dbReference type="InterPro" id="IPR003423">
    <property type="entry name" value="OMP_efflux"/>
</dbReference>
<dbReference type="Gene3D" id="1.20.1600.10">
    <property type="entry name" value="Outer membrane efflux proteins (OEP)"/>
    <property type="match status" value="1"/>
</dbReference>
<dbReference type="AlphaFoldDB" id="A0A143BP34"/>
<dbReference type="EMBL" id="CP011454">
    <property type="protein sequence ID" value="AMW06204.1"/>
    <property type="molecule type" value="Genomic_DNA"/>
</dbReference>
<evidence type="ECO:0000256" key="1">
    <source>
        <dbReference type="ARBA" id="ARBA00007613"/>
    </source>
</evidence>
<reference evidence="3 4" key="1">
    <citation type="journal article" date="2014" name="Proc. Natl. Acad. Sci. U.S.A.">
        <title>Functional type 2 photosynthetic reaction centers found in the rare bacterial phylum Gemmatimonadetes.</title>
        <authorList>
            <person name="Zeng Y."/>
            <person name="Feng F."/>
            <person name="Medova H."/>
            <person name="Dean J."/>
            <person name="Koblizek M."/>
        </authorList>
    </citation>
    <scope>NUCLEOTIDE SEQUENCE [LARGE SCALE GENOMIC DNA]</scope>
    <source>
        <strain evidence="3 4">AP64</strain>
    </source>
</reference>
<evidence type="ECO:0000313" key="4">
    <source>
        <dbReference type="Proteomes" id="UP000076404"/>
    </source>
</evidence>
<dbReference type="InterPro" id="IPR010131">
    <property type="entry name" value="MdtP/NodT-like"/>
</dbReference>
<gene>
    <name evidence="3" type="ORF">GEMMAAP_18265</name>
</gene>
<evidence type="ECO:0000256" key="2">
    <source>
        <dbReference type="SAM" id="Coils"/>
    </source>
</evidence>
<comment type="similarity">
    <text evidence="1">Belongs to the outer membrane factor (OMF) (TC 1.B.17) family.</text>
</comment>
<evidence type="ECO:0000313" key="3">
    <source>
        <dbReference type="EMBL" id="AMW06204.1"/>
    </source>
</evidence>
<dbReference type="GO" id="GO:0015562">
    <property type="term" value="F:efflux transmembrane transporter activity"/>
    <property type="evidence" value="ECO:0007669"/>
    <property type="project" value="InterPro"/>
</dbReference>
<name>A0A143BP34_9BACT</name>
<dbReference type="KEGG" id="gph:GEMMAAP_18265"/>
<sequence>MFTMKSMFCLRSKATIALAIAGLISLGVLALVPDTVQAQGQSPASPATSARALLDGYVTEALSANLAIAQQNAAMRRANATVREANGRFLPTVGVNARYSEFSGVVNIGDFINPAYSALNQLIGQERFPTNVAATLPFRQETKLEMSVPLYNDALFGARAASRAQRDLVGSGRAAAMRQLAADIQQAWLGYATTVRAVETLEATLPVLDENVRVSERLIANGQATPDVLLRARAERSELLQQIAETTRQRDAARRGFNLLRNAPDDAAVQLANDSTLLAVALQDRDVLIAHAMQRREAVAQTGALIDLARAQERVAGAAFLPNVALAASYGVQGDRYRFNRNNDVALASVVLGWNVFNGTQDAARREQAQASRSEAEYRKRETERAVRVEVQNALDAVNAAQSSLATANDRLAAAQRAFTLVQRRYAEGLATQIEFLSARSAYTNAALNQVITQFTVATRVVDLERAAALRALPN</sequence>
<keyword evidence="4" id="KW-1185">Reference proteome</keyword>
<feature type="coiled-coil region" evidence="2">
    <location>
        <begin position="366"/>
        <end position="418"/>
    </location>
</feature>
<dbReference type="SUPFAM" id="SSF56954">
    <property type="entry name" value="Outer membrane efflux proteins (OEP)"/>
    <property type="match status" value="1"/>
</dbReference>
<accession>A0A143BP34</accession>
<protein>
    <recommendedName>
        <fullName evidence="5">Transporter</fullName>
    </recommendedName>
</protein>
<reference evidence="3 4" key="2">
    <citation type="journal article" date="2016" name="Environ. Microbiol. Rep.">
        <title>Metagenomic evidence for the presence of phototrophic Gemmatimonadetes bacteria in diverse environments.</title>
        <authorList>
            <person name="Zeng Y."/>
            <person name="Baumbach J."/>
            <person name="Barbosa E.G."/>
            <person name="Azevedo V."/>
            <person name="Zhang C."/>
            <person name="Koblizek M."/>
        </authorList>
    </citation>
    <scope>NUCLEOTIDE SEQUENCE [LARGE SCALE GENOMIC DNA]</scope>
    <source>
        <strain evidence="3 4">AP64</strain>
    </source>
</reference>
<proteinExistence type="inferred from homology"/>
<organism evidence="3 4">
    <name type="scientific">Gemmatimonas phototrophica</name>
    <dbReference type="NCBI Taxonomy" id="1379270"/>
    <lineage>
        <taxon>Bacteria</taxon>
        <taxon>Pseudomonadati</taxon>
        <taxon>Gemmatimonadota</taxon>
        <taxon>Gemmatimonadia</taxon>
        <taxon>Gemmatimonadales</taxon>
        <taxon>Gemmatimonadaceae</taxon>
        <taxon>Gemmatimonas</taxon>
    </lineage>
</organism>
<evidence type="ECO:0008006" key="5">
    <source>
        <dbReference type="Google" id="ProtNLM"/>
    </source>
</evidence>
<keyword evidence="2" id="KW-0175">Coiled coil</keyword>
<dbReference type="PANTHER" id="PTHR30203">
    <property type="entry name" value="OUTER MEMBRANE CATION EFFLUX PROTEIN"/>
    <property type="match status" value="1"/>
</dbReference>
<dbReference type="eggNOG" id="COG1538">
    <property type="taxonomic scope" value="Bacteria"/>
</dbReference>
<dbReference type="Pfam" id="PF02321">
    <property type="entry name" value="OEP"/>
    <property type="match status" value="1"/>
</dbReference>